<evidence type="ECO:0000313" key="2">
    <source>
        <dbReference type="Proteomes" id="UP001331761"/>
    </source>
</evidence>
<dbReference type="Proteomes" id="UP001331761">
    <property type="component" value="Unassembled WGS sequence"/>
</dbReference>
<feature type="non-terminal residue" evidence="1">
    <location>
        <position position="1"/>
    </location>
</feature>
<dbReference type="EMBL" id="WIXE01013249">
    <property type="protein sequence ID" value="KAK5975255.1"/>
    <property type="molecule type" value="Genomic_DNA"/>
</dbReference>
<reference evidence="1 2" key="1">
    <citation type="submission" date="2019-10" db="EMBL/GenBank/DDBJ databases">
        <title>Assembly and Annotation for the nematode Trichostrongylus colubriformis.</title>
        <authorList>
            <person name="Martin J."/>
        </authorList>
    </citation>
    <scope>NUCLEOTIDE SEQUENCE [LARGE SCALE GENOMIC DNA]</scope>
    <source>
        <strain evidence="1">G859</strain>
        <tissue evidence="1">Whole worm</tissue>
    </source>
</reference>
<comment type="caution">
    <text evidence="1">The sequence shown here is derived from an EMBL/GenBank/DDBJ whole genome shotgun (WGS) entry which is preliminary data.</text>
</comment>
<accession>A0AAN8F8S9</accession>
<sequence length="35" mass="4092">KTGSPGYGVYLDCFFIDDVRQYGSWYPKSQSVDRR</sequence>
<proteinExistence type="predicted"/>
<organism evidence="1 2">
    <name type="scientific">Trichostrongylus colubriformis</name>
    <name type="common">Black scour worm</name>
    <dbReference type="NCBI Taxonomy" id="6319"/>
    <lineage>
        <taxon>Eukaryota</taxon>
        <taxon>Metazoa</taxon>
        <taxon>Ecdysozoa</taxon>
        <taxon>Nematoda</taxon>
        <taxon>Chromadorea</taxon>
        <taxon>Rhabditida</taxon>
        <taxon>Rhabditina</taxon>
        <taxon>Rhabditomorpha</taxon>
        <taxon>Strongyloidea</taxon>
        <taxon>Trichostrongylidae</taxon>
        <taxon>Trichostrongylus</taxon>
    </lineage>
</organism>
<gene>
    <name evidence="1" type="ORF">GCK32_019233</name>
</gene>
<keyword evidence="2" id="KW-1185">Reference proteome</keyword>
<evidence type="ECO:0000313" key="1">
    <source>
        <dbReference type="EMBL" id="KAK5975255.1"/>
    </source>
</evidence>
<protein>
    <submittedName>
        <fullName evidence="1">Uncharacterized protein</fullName>
    </submittedName>
</protein>
<name>A0AAN8F8S9_TRICO</name>
<dbReference type="AlphaFoldDB" id="A0AAN8F8S9"/>